<gene>
    <name evidence="2" type="ORF">CY34DRAFT_684349</name>
</gene>
<name>A0A0C9Z8F3_9AGAM</name>
<evidence type="ECO:0000313" key="3">
    <source>
        <dbReference type="Proteomes" id="UP000054485"/>
    </source>
</evidence>
<feature type="chain" id="PRO_5002223598" evidence="1">
    <location>
        <begin position="30"/>
        <end position="275"/>
    </location>
</feature>
<proteinExistence type="predicted"/>
<reference evidence="3" key="2">
    <citation type="submission" date="2015-01" db="EMBL/GenBank/DDBJ databases">
        <title>Evolutionary Origins and Diversification of the Mycorrhizal Mutualists.</title>
        <authorList>
            <consortium name="DOE Joint Genome Institute"/>
            <consortium name="Mycorrhizal Genomics Consortium"/>
            <person name="Kohler A."/>
            <person name="Kuo A."/>
            <person name="Nagy L.G."/>
            <person name="Floudas D."/>
            <person name="Copeland A."/>
            <person name="Barry K.W."/>
            <person name="Cichocki N."/>
            <person name="Veneault-Fourrey C."/>
            <person name="LaButti K."/>
            <person name="Lindquist E.A."/>
            <person name="Lipzen A."/>
            <person name="Lundell T."/>
            <person name="Morin E."/>
            <person name="Murat C."/>
            <person name="Riley R."/>
            <person name="Ohm R."/>
            <person name="Sun H."/>
            <person name="Tunlid A."/>
            <person name="Henrissat B."/>
            <person name="Grigoriev I.V."/>
            <person name="Hibbett D.S."/>
            <person name="Martin F."/>
        </authorList>
    </citation>
    <scope>NUCLEOTIDE SEQUENCE [LARGE SCALE GENOMIC DNA]</scope>
    <source>
        <strain evidence="3">UH-Slu-Lm8-n1</strain>
    </source>
</reference>
<accession>A0A0C9Z8F3</accession>
<dbReference type="EMBL" id="KN835868">
    <property type="protein sequence ID" value="KIK33795.1"/>
    <property type="molecule type" value="Genomic_DNA"/>
</dbReference>
<dbReference type="InParanoid" id="A0A0C9Z8F3"/>
<sequence length="275" mass="31205">MYARSRPRRAISITIPLCAALALSRPLLGVEPCSSTAFHRSFVILTPKPAKQSNSRVTTTQDKASSLVAALIVLLKFLQYRIERCDFLRIRLKSSWFNISSTVVGCCSAARKTNTEAAQSTASPGVVIANSACCSLDVHNTYSRYSYHTRCNNRTVPIYSILGSICVVPLLCISSKRQWPLILHYISHLCFQFIDTWNIACRTWATNFTRFSADFTNGIAMFSTWIWHPKSLLVHVNFLASTFELRLMDSASRKLYLARYIWVLPRQIFVYTLKI</sequence>
<keyword evidence="3" id="KW-1185">Reference proteome</keyword>
<keyword evidence="1" id="KW-0732">Signal</keyword>
<reference evidence="2 3" key="1">
    <citation type="submission" date="2014-04" db="EMBL/GenBank/DDBJ databases">
        <authorList>
            <consortium name="DOE Joint Genome Institute"/>
            <person name="Kuo A."/>
            <person name="Ruytinx J."/>
            <person name="Rineau F."/>
            <person name="Colpaert J."/>
            <person name="Kohler A."/>
            <person name="Nagy L.G."/>
            <person name="Floudas D."/>
            <person name="Copeland A."/>
            <person name="Barry K.W."/>
            <person name="Cichocki N."/>
            <person name="Veneault-Fourrey C."/>
            <person name="LaButti K."/>
            <person name="Lindquist E.A."/>
            <person name="Lipzen A."/>
            <person name="Lundell T."/>
            <person name="Morin E."/>
            <person name="Murat C."/>
            <person name="Sun H."/>
            <person name="Tunlid A."/>
            <person name="Henrissat B."/>
            <person name="Grigoriev I.V."/>
            <person name="Hibbett D.S."/>
            <person name="Martin F."/>
            <person name="Nordberg H.P."/>
            <person name="Cantor M.N."/>
            <person name="Hua S.X."/>
        </authorList>
    </citation>
    <scope>NUCLEOTIDE SEQUENCE [LARGE SCALE GENOMIC DNA]</scope>
    <source>
        <strain evidence="2 3">UH-Slu-Lm8-n1</strain>
    </source>
</reference>
<dbReference type="OrthoDB" id="10618009at2759"/>
<dbReference type="AlphaFoldDB" id="A0A0C9Z8F3"/>
<dbReference type="HOGENOM" id="CLU_1012580_0_0_1"/>
<organism evidence="2 3">
    <name type="scientific">Suillus luteus UH-Slu-Lm8-n1</name>
    <dbReference type="NCBI Taxonomy" id="930992"/>
    <lineage>
        <taxon>Eukaryota</taxon>
        <taxon>Fungi</taxon>
        <taxon>Dikarya</taxon>
        <taxon>Basidiomycota</taxon>
        <taxon>Agaricomycotina</taxon>
        <taxon>Agaricomycetes</taxon>
        <taxon>Agaricomycetidae</taxon>
        <taxon>Boletales</taxon>
        <taxon>Suillineae</taxon>
        <taxon>Suillaceae</taxon>
        <taxon>Suillus</taxon>
    </lineage>
</organism>
<feature type="signal peptide" evidence="1">
    <location>
        <begin position="1"/>
        <end position="29"/>
    </location>
</feature>
<protein>
    <submittedName>
        <fullName evidence="2">Unplaced genomic scaffold CY34scaffold_737, whole genome shotgun sequence</fullName>
    </submittedName>
</protein>
<evidence type="ECO:0000313" key="2">
    <source>
        <dbReference type="EMBL" id="KIK33795.1"/>
    </source>
</evidence>
<evidence type="ECO:0000256" key="1">
    <source>
        <dbReference type="SAM" id="SignalP"/>
    </source>
</evidence>
<dbReference type="Proteomes" id="UP000054485">
    <property type="component" value="Unassembled WGS sequence"/>
</dbReference>